<evidence type="ECO:0000313" key="2">
    <source>
        <dbReference type="EMBL" id="TYT60335.1"/>
    </source>
</evidence>
<evidence type="ECO:0000259" key="1">
    <source>
        <dbReference type="Pfam" id="PF18545"/>
    </source>
</evidence>
<dbReference type="EMBL" id="VTAW01000050">
    <property type="protein sequence ID" value="TYT60335.1"/>
    <property type="molecule type" value="Genomic_DNA"/>
</dbReference>
<dbReference type="Pfam" id="PF18545">
    <property type="entry name" value="HalOD1"/>
    <property type="match status" value="1"/>
</dbReference>
<dbReference type="Proteomes" id="UP000324104">
    <property type="component" value="Unassembled WGS sequence"/>
</dbReference>
<sequence>MSGSEEQQVSHPVSTAVIETRAKKKGVKPTALPPLYESVDPETLDSLFEQTETGTARKIAIEFVYDGSLVTVTVDDGFTIAISERGVVE</sequence>
<dbReference type="RefSeq" id="WP_149083150.1">
    <property type="nucleotide sequence ID" value="NZ_VTAW01000050.1"/>
</dbReference>
<proteinExistence type="predicted"/>
<keyword evidence="3" id="KW-1185">Reference proteome</keyword>
<comment type="caution">
    <text evidence="2">The sequence shown here is derived from an EMBL/GenBank/DDBJ whole genome shotgun (WGS) entry which is preliminary data.</text>
</comment>
<reference evidence="2 3" key="1">
    <citation type="submission" date="2019-08" db="EMBL/GenBank/DDBJ databases">
        <title>Archaea genome.</title>
        <authorList>
            <person name="Kajale S."/>
            <person name="Shouche Y."/>
            <person name="Deshpande N."/>
            <person name="Sharma A."/>
        </authorList>
    </citation>
    <scope>NUCLEOTIDE SEQUENCE [LARGE SCALE GENOMIC DNA]</scope>
    <source>
        <strain evidence="2 3">ESP3B_9</strain>
    </source>
</reference>
<feature type="domain" description="Halobacterial output" evidence="1">
    <location>
        <begin position="11"/>
        <end position="79"/>
    </location>
</feature>
<dbReference type="InterPro" id="IPR040624">
    <property type="entry name" value="HalOD1"/>
</dbReference>
<organism evidence="2 3">
    <name type="scientific">Natrialba swarupiae</name>
    <dbReference type="NCBI Taxonomy" id="2448032"/>
    <lineage>
        <taxon>Archaea</taxon>
        <taxon>Methanobacteriati</taxon>
        <taxon>Methanobacteriota</taxon>
        <taxon>Stenosarchaea group</taxon>
        <taxon>Halobacteria</taxon>
        <taxon>Halobacteriales</taxon>
        <taxon>Natrialbaceae</taxon>
        <taxon>Natrialba</taxon>
    </lineage>
</organism>
<dbReference type="AlphaFoldDB" id="A0A5D5AH41"/>
<name>A0A5D5AH41_9EURY</name>
<gene>
    <name evidence="2" type="ORF">FYC77_19435</name>
</gene>
<protein>
    <recommendedName>
        <fullName evidence="1">Halobacterial output domain-containing protein</fullName>
    </recommendedName>
</protein>
<evidence type="ECO:0000313" key="3">
    <source>
        <dbReference type="Proteomes" id="UP000324104"/>
    </source>
</evidence>
<accession>A0A5D5AH41</accession>